<dbReference type="EMBL" id="JXAL01000026">
    <property type="protein sequence ID" value="KIL34904.1"/>
    <property type="molecule type" value="Genomic_DNA"/>
</dbReference>
<name>A0ABR5A1G2_9BACL</name>
<reference evidence="1 2" key="1">
    <citation type="submission" date="2014-12" db="EMBL/GenBank/DDBJ databases">
        <title>Draft genome sequence of Cohnella kolymensis strain B-2846.</title>
        <authorList>
            <person name="Karlyshev A.V."/>
            <person name="Kudryashova E.B."/>
        </authorList>
    </citation>
    <scope>NUCLEOTIDE SEQUENCE [LARGE SCALE GENOMIC DNA]</scope>
    <source>
        <strain evidence="1 2">VKM B-2846</strain>
    </source>
</reference>
<dbReference type="SUPFAM" id="SSF53335">
    <property type="entry name" value="S-adenosyl-L-methionine-dependent methyltransferases"/>
    <property type="match status" value="1"/>
</dbReference>
<dbReference type="Pfam" id="PF04445">
    <property type="entry name" value="SAM_MT"/>
    <property type="match status" value="1"/>
</dbReference>
<dbReference type="InterPro" id="IPR007536">
    <property type="entry name" value="16SrRNA_methylTrfase_J"/>
</dbReference>
<protein>
    <submittedName>
        <fullName evidence="1">SAM-dependent methyltransferase</fullName>
    </submittedName>
</protein>
<dbReference type="Proteomes" id="UP000054526">
    <property type="component" value="Unassembled WGS sequence"/>
</dbReference>
<dbReference type="PANTHER" id="PTHR36112:SF1">
    <property type="entry name" value="RIBOSOMAL RNA SMALL SUBUNIT METHYLTRANSFERASE J"/>
    <property type="match status" value="1"/>
</dbReference>
<organism evidence="1 2">
    <name type="scientific">Cohnella kolymensis</name>
    <dbReference type="NCBI Taxonomy" id="1590652"/>
    <lineage>
        <taxon>Bacteria</taxon>
        <taxon>Bacillati</taxon>
        <taxon>Bacillota</taxon>
        <taxon>Bacilli</taxon>
        <taxon>Bacillales</taxon>
        <taxon>Paenibacillaceae</taxon>
        <taxon>Cohnella</taxon>
    </lineage>
</organism>
<evidence type="ECO:0000313" key="2">
    <source>
        <dbReference type="Proteomes" id="UP000054526"/>
    </source>
</evidence>
<dbReference type="GO" id="GO:0032259">
    <property type="term" value="P:methylation"/>
    <property type="evidence" value="ECO:0007669"/>
    <property type="project" value="UniProtKB-KW"/>
</dbReference>
<proteinExistence type="predicted"/>
<keyword evidence="1" id="KW-0808">Transferase</keyword>
<evidence type="ECO:0000313" key="1">
    <source>
        <dbReference type="EMBL" id="KIL34904.1"/>
    </source>
</evidence>
<dbReference type="Gene3D" id="3.40.50.150">
    <property type="entry name" value="Vaccinia Virus protein VP39"/>
    <property type="match status" value="1"/>
</dbReference>
<dbReference type="InterPro" id="IPR029063">
    <property type="entry name" value="SAM-dependent_MTases_sf"/>
</dbReference>
<dbReference type="GO" id="GO:0008168">
    <property type="term" value="F:methyltransferase activity"/>
    <property type="evidence" value="ECO:0007669"/>
    <property type="project" value="UniProtKB-KW"/>
</dbReference>
<gene>
    <name evidence="1" type="ORF">SD71_17130</name>
</gene>
<keyword evidence="2" id="KW-1185">Reference proteome</keyword>
<sequence length="259" mass="28523">MLVTTSERPVERTVTRARQLAAELQAAFVPRRNMTLRGMQSKYSADGVLVVMPKELRYVSEGLPPLFFHPSMALIRVKRLRDGGNDALVTVSGLQRGDSVLDCTAGLCSDSLVLSYAAGPEGKVIAVEASPILHTIVREGLQTYETGFPDIDAAMRRIEPLLGFHDDVLEKMKDNSVDIVYFDPMFELAVGASTSMKPLRSQAHGEPLSETAVRNAVRVARKKVVLKDHRDSGQFERLGFDRIRVSTSAVAYGVIHINE</sequence>
<comment type="caution">
    <text evidence="1">The sequence shown here is derived from an EMBL/GenBank/DDBJ whole genome shotgun (WGS) entry which is preliminary data.</text>
</comment>
<keyword evidence="1" id="KW-0489">Methyltransferase</keyword>
<dbReference type="PANTHER" id="PTHR36112">
    <property type="entry name" value="RIBOSOMAL RNA SMALL SUBUNIT METHYLTRANSFERASE J"/>
    <property type="match status" value="1"/>
</dbReference>
<accession>A0ABR5A1G2</accession>